<dbReference type="PROSITE" id="PS51455">
    <property type="entry name" value="PIPK"/>
    <property type="match status" value="1"/>
</dbReference>
<dbReference type="Pfam" id="PF01504">
    <property type="entry name" value="PIP5K"/>
    <property type="match status" value="1"/>
</dbReference>
<keyword evidence="3" id="KW-1185">Reference proteome</keyword>
<reference evidence="4" key="1">
    <citation type="submission" date="2025-08" db="UniProtKB">
        <authorList>
            <consortium name="RefSeq"/>
        </authorList>
    </citation>
    <scope>IDENTIFICATION</scope>
</reference>
<dbReference type="InterPro" id="IPR023610">
    <property type="entry name" value="PInositol-4/5-P-5/4-kinase"/>
</dbReference>
<sequence>MRTYAGPIFARFRQFLGLVDLEYQKALSCEAFYLQFISNSKSNADFFLTNDKRFFLKTQRKREIRFLLANLQKYLKHMERYPHSILVKFLGVHSIIVPQEKKKYFIIMQSVFYPHERIVERYDIKGCEVDRWADPAPDGSEVIVVFKDLNFGKNTICLEQQRDWLVQQVEVDTDFLKELHVIDYSFLVGLQPLHEDEQLLNKALANIITRTTMSLCCPSCPSSTATAQLDDTEGTAHLATFANQVISSADPQSKLSPESKATLQNILELYLKHRPSTEIDLETSAHSETFMRDVLAPYLFRGSSFEEVPSSFGDVDGAERSHIIRGPSLVDSSFLLSQNRRLLPGSRNPLHVIDGPDYRYFVGIIDFFTVYGCRKKLEHLWKSIRYRGRSFSTVHPACYARRLCKWVEDHTT</sequence>
<dbReference type="InterPro" id="IPR027483">
    <property type="entry name" value="PInositol-4-P-4/5-kinase_C_sf"/>
</dbReference>
<keyword evidence="1" id="KW-0808">Transferase</keyword>
<gene>
    <name evidence="4" type="primary">PIP5KL1</name>
</gene>
<dbReference type="GO" id="GO:0016308">
    <property type="term" value="F:1-phosphatidylinositol-4-phosphate 5-kinase activity"/>
    <property type="evidence" value="ECO:0007669"/>
    <property type="project" value="TreeGrafter"/>
</dbReference>
<keyword evidence="1" id="KW-0547">Nucleotide-binding</keyword>
<dbReference type="InterPro" id="IPR027484">
    <property type="entry name" value="PInositol-4-P-5-kinase_N"/>
</dbReference>
<dbReference type="SUPFAM" id="SSF56104">
    <property type="entry name" value="SAICAR synthase-like"/>
    <property type="match status" value="1"/>
</dbReference>
<keyword evidence="1" id="KW-0067">ATP-binding</keyword>
<dbReference type="KEGG" id="pvt:110078836"/>
<dbReference type="Gene3D" id="3.30.810.10">
    <property type="entry name" value="2-Layer Sandwich"/>
    <property type="match status" value="1"/>
</dbReference>
<dbReference type="InterPro" id="IPR002498">
    <property type="entry name" value="PInositol-4-P-4/5-kinase_core"/>
</dbReference>
<dbReference type="GeneID" id="110078836"/>
<keyword evidence="1" id="KW-0418">Kinase</keyword>
<evidence type="ECO:0000259" key="2">
    <source>
        <dbReference type="PROSITE" id="PS51455"/>
    </source>
</evidence>
<evidence type="ECO:0000313" key="3">
    <source>
        <dbReference type="Proteomes" id="UP001652642"/>
    </source>
</evidence>
<dbReference type="OrthoDB" id="20783at2759"/>
<dbReference type="Proteomes" id="UP001652642">
    <property type="component" value="Chromosome Z"/>
</dbReference>
<dbReference type="PANTHER" id="PTHR23086:SF46">
    <property type="entry name" value="PHOSPHATIDYLINOSITOL 4-PHOSPHATE 5-KINASE-LIKE PROTEIN 1"/>
    <property type="match status" value="1"/>
</dbReference>
<feature type="domain" description="PIPK" evidence="2">
    <location>
        <begin position="1"/>
        <end position="411"/>
    </location>
</feature>
<dbReference type="RefSeq" id="XP_020649019.2">
    <property type="nucleotide sequence ID" value="XM_020793360.2"/>
</dbReference>
<dbReference type="AlphaFoldDB" id="A0A6J0TS99"/>
<accession>A0A6J0TS99</accession>
<protein>
    <submittedName>
        <fullName evidence="4">Phosphatidylinositol 4-phosphate 5-kinase-like protein 1</fullName>
    </submittedName>
</protein>
<proteinExistence type="predicted"/>
<dbReference type="Gene3D" id="3.30.800.10">
    <property type="entry name" value="Phosphatidylinositol Phosphate Kinase II Beta"/>
    <property type="match status" value="1"/>
</dbReference>
<dbReference type="GO" id="GO:0046854">
    <property type="term" value="P:phosphatidylinositol phosphate biosynthetic process"/>
    <property type="evidence" value="ECO:0007669"/>
    <property type="project" value="TreeGrafter"/>
</dbReference>
<dbReference type="GO" id="GO:0005524">
    <property type="term" value="F:ATP binding"/>
    <property type="evidence" value="ECO:0007669"/>
    <property type="project" value="UniProtKB-UniRule"/>
</dbReference>
<dbReference type="PANTHER" id="PTHR23086">
    <property type="entry name" value="PHOSPHATIDYLINOSITOL-4-PHOSPHATE 5-KINASE"/>
    <property type="match status" value="1"/>
</dbReference>
<evidence type="ECO:0000256" key="1">
    <source>
        <dbReference type="PROSITE-ProRule" id="PRU00781"/>
    </source>
</evidence>
<name>A0A6J0TS99_9SAUR</name>
<dbReference type="GO" id="GO:0005886">
    <property type="term" value="C:plasma membrane"/>
    <property type="evidence" value="ECO:0007669"/>
    <property type="project" value="TreeGrafter"/>
</dbReference>
<dbReference type="InParanoid" id="A0A6J0TS99"/>
<dbReference type="SMART" id="SM00330">
    <property type="entry name" value="PIPKc"/>
    <property type="match status" value="1"/>
</dbReference>
<evidence type="ECO:0000313" key="4">
    <source>
        <dbReference type="RefSeq" id="XP_020649019.2"/>
    </source>
</evidence>
<dbReference type="CTD" id="138429"/>
<organism evidence="3 4">
    <name type="scientific">Pogona vitticeps</name>
    <name type="common">central bearded dragon</name>
    <dbReference type="NCBI Taxonomy" id="103695"/>
    <lineage>
        <taxon>Eukaryota</taxon>
        <taxon>Metazoa</taxon>
        <taxon>Chordata</taxon>
        <taxon>Craniata</taxon>
        <taxon>Vertebrata</taxon>
        <taxon>Euteleostomi</taxon>
        <taxon>Lepidosauria</taxon>
        <taxon>Squamata</taxon>
        <taxon>Bifurcata</taxon>
        <taxon>Unidentata</taxon>
        <taxon>Episquamata</taxon>
        <taxon>Toxicofera</taxon>
        <taxon>Iguania</taxon>
        <taxon>Acrodonta</taxon>
        <taxon>Agamidae</taxon>
        <taxon>Amphibolurinae</taxon>
        <taxon>Pogona</taxon>
    </lineage>
</organism>